<reference evidence="1" key="1">
    <citation type="submission" date="2020-10" db="EMBL/GenBank/DDBJ databases">
        <authorList>
            <person name="Gilroy R."/>
        </authorList>
    </citation>
    <scope>NUCLEOTIDE SEQUENCE</scope>
    <source>
        <strain evidence="1">6276</strain>
    </source>
</reference>
<dbReference type="AlphaFoldDB" id="A0A9D1EXK4"/>
<dbReference type="Proteomes" id="UP000823928">
    <property type="component" value="Unassembled WGS sequence"/>
</dbReference>
<evidence type="ECO:0000313" key="1">
    <source>
        <dbReference type="EMBL" id="HIS35831.1"/>
    </source>
</evidence>
<accession>A0A9D1EXK4</accession>
<comment type="caution">
    <text evidence="1">The sequence shown here is derived from an EMBL/GenBank/DDBJ whole genome shotgun (WGS) entry which is preliminary data.</text>
</comment>
<reference evidence="1" key="2">
    <citation type="journal article" date="2021" name="PeerJ">
        <title>Extensive microbial diversity within the chicken gut microbiome revealed by metagenomics and culture.</title>
        <authorList>
            <person name="Gilroy R."/>
            <person name="Ravi A."/>
            <person name="Getino M."/>
            <person name="Pursley I."/>
            <person name="Horton D.L."/>
            <person name="Alikhan N.F."/>
            <person name="Baker D."/>
            <person name="Gharbi K."/>
            <person name="Hall N."/>
            <person name="Watson M."/>
            <person name="Adriaenssens E.M."/>
            <person name="Foster-Nyarko E."/>
            <person name="Jarju S."/>
            <person name="Secka A."/>
            <person name="Antonio M."/>
            <person name="Oren A."/>
            <person name="Chaudhuri R.R."/>
            <person name="La Ragione R."/>
            <person name="Hildebrand F."/>
            <person name="Pallen M.J."/>
        </authorList>
    </citation>
    <scope>NUCLEOTIDE SEQUENCE</scope>
    <source>
        <strain evidence="1">6276</strain>
    </source>
</reference>
<sequence>MAKKRYQVRFTKAALRDLSKAVSRYNSMLTRYQKTGGKTIAKRADVSEIKSSVKNTAELREYIKRLTDYRKVSDFKTEHLPGYRFKTTRGERRSLNRLDTAARRRYNKEIGQLKKSIVTASSEEIINDILPKIAELEARPVVVSNIKNRQSFAKILTRYEKERLRPELIETGITLSHYLAAFSAVGLENVTGGREVFHKLSNFSDREFAVWMAENDSIDIDFIYDFGIAPRAKVNQISARLGMDIDNLL</sequence>
<organism evidence="1 2">
    <name type="scientific">Candidatus Scatousia excrementigallinarum</name>
    <dbReference type="NCBI Taxonomy" id="2840935"/>
    <lineage>
        <taxon>Bacteria</taxon>
        <taxon>Candidatus Scatousia</taxon>
    </lineage>
</organism>
<protein>
    <submittedName>
        <fullName evidence="1">Uncharacterized protein</fullName>
    </submittedName>
</protein>
<dbReference type="EMBL" id="DVIU01000089">
    <property type="protein sequence ID" value="HIS35831.1"/>
    <property type="molecule type" value="Genomic_DNA"/>
</dbReference>
<name>A0A9D1EXK4_9BACT</name>
<proteinExistence type="predicted"/>
<evidence type="ECO:0000313" key="2">
    <source>
        <dbReference type="Proteomes" id="UP000823928"/>
    </source>
</evidence>
<gene>
    <name evidence="1" type="ORF">IAC10_04280</name>
</gene>